<dbReference type="GO" id="GO:0005737">
    <property type="term" value="C:cytoplasm"/>
    <property type="evidence" value="ECO:0007669"/>
    <property type="project" value="UniProtKB-SubCell"/>
</dbReference>
<keyword evidence="8 13" id="KW-0963">Cytoplasm</keyword>
<dbReference type="GO" id="GO:0006298">
    <property type="term" value="P:mismatch repair"/>
    <property type="evidence" value="ECO:0007669"/>
    <property type="project" value="TreeGrafter"/>
</dbReference>
<evidence type="ECO:0000256" key="5">
    <source>
        <dbReference type="ARBA" id="ARBA00007383"/>
    </source>
</evidence>
<sequence length="223" mass="25502">MANFIGGIDEAGRGCVIGPLVVCLVSISEEKTEQLQKIGVKDSKLLSPEMRAKLAEKIKKIADLVKIQKIEVSKINKLTTLNNLNQIEIHAFCELIDQSRCDQIIIDSLETNLKKFKEKIKNNLKNFDGEIIARNKADRDYIIVGAASIIAKVERDNKIAHLYKQFGDFGSGYPSDEKTIYFLKEYYKKNHCWPNCARTCWDTLKQIKRKSNSNKQTTFDRLE</sequence>
<dbReference type="Proteomes" id="UP000231449">
    <property type="component" value="Unassembled WGS sequence"/>
</dbReference>
<dbReference type="GO" id="GO:0003723">
    <property type="term" value="F:RNA binding"/>
    <property type="evidence" value="ECO:0007669"/>
    <property type="project" value="UniProtKB-UniRule"/>
</dbReference>
<dbReference type="FunFam" id="1.10.10.460:FF:000001">
    <property type="entry name" value="Ribonuclease"/>
    <property type="match status" value="1"/>
</dbReference>
<dbReference type="EC" id="3.1.26.4" evidence="6 13"/>
<dbReference type="Proteomes" id="UP000230713">
    <property type="component" value="Unassembled WGS sequence"/>
</dbReference>
<evidence type="ECO:0000256" key="11">
    <source>
        <dbReference type="ARBA" id="ARBA00022759"/>
    </source>
</evidence>
<dbReference type="CDD" id="cd07180">
    <property type="entry name" value="RNase_HII_archaea_like"/>
    <property type="match status" value="1"/>
</dbReference>
<keyword evidence="10 13" id="KW-0479">Metal-binding</keyword>
<evidence type="ECO:0000313" key="19">
    <source>
        <dbReference type="EMBL" id="PIV46633.1"/>
    </source>
</evidence>
<evidence type="ECO:0000313" key="25">
    <source>
        <dbReference type="Proteomes" id="UP000228888"/>
    </source>
</evidence>
<evidence type="ECO:0000256" key="2">
    <source>
        <dbReference type="ARBA" id="ARBA00001946"/>
    </source>
</evidence>
<evidence type="ECO:0000256" key="15">
    <source>
        <dbReference type="RuleBase" id="RU003515"/>
    </source>
</evidence>
<dbReference type="EMBL" id="PEUT01000041">
    <property type="protein sequence ID" value="PIV13668.1"/>
    <property type="molecule type" value="Genomic_DNA"/>
</dbReference>
<reference evidence="17 26" key="2">
    <citation type="submission" date="2017-09" db="EMBL/GenBank/DDBJ databases">
        <title>Depth-based differentiation of microbial function through sediment-hosted aquifers and enrichment of novel symbionts in the deep terrestrial subsurface.</title>
        <authorList>
            <person name="Probst A.J."/>
            <person name="Ladd B."/>
            <person name="Jarett J.K."/>
            <person name="Geller-Mcgrath D.E."/>
            <person name="Sieber C.M."/>
            <person name="Emerson J.B."/>
            <person name="Anantharaman K."/>
            <person name="Thomas B.C."/>
            <person name="Malmstrom R."/>
            <person name="Stieglmeier M."/>
            <person name="Klingl A."/>
            <person name="Woyke T."/>
            <person name="Ryan C.M."/>
            <person name="Banfield J.F."/>
        </authorList>
    </citation>
    <scope>NUCLEOTIDE SEQUENCE [LARGE SCALE GENOMIC DNA]</scope>
    <source>
        <strain evidence="19">CG02_land_8_20_14_3_00_31_209</strain>
        <strain evidence="18">CG03_land_8_20_14_0_80_31_114</strain>
        <strain evidence="17">CG18_big_fil_WC_8_21_14_2_50_31_19</strain>
        <strain evidence="21">CG_4_10_14_0_8_um_filter_31_133</strain>
        <strain evidence="20">CG_4_8_14_3_um_filter</strain>
        <strain evidence="23">CG_4_9_14_0_8_um_filter_31_21</strain>
        <strain evidence="22">CG_4_9_14_3_um_filter_31_125</strain>
    </source>
</reference>
<accession>A0A2G9LJC5</accession>
<comment type="cofactor">
    <cofactor evidence="13 14">
        <name>Mn(2+)</name>
        <dbReference type="ChEBI" id="CHEBI:29035"/>
    </cofactor>
    <cofactor evidence="13 14">
        <name>Mg(2+)</name>
        <dbReference type="ChEBI" id="CHEBI:18420"/>
    </cofactor>
    <text evidence="13 14">Manganese or magnesium. Binds 1 divalent metal ion per monomer in the absence of substrate. May bind a second metal ion after substrate binding.</text>
</comment>
<evidence type="ECO:0000256" key="4">
    <source>
        <dbReference type="ARBA" id="ARBA00004496"/>
    </source>
</evidence>
<dbReference type="GO" id="GO:0030145">
    <property type="term" value="F:manganese ion binding"/>
    <property type="evidence" value="ECO:0007669"/>
    <property type="project" value="UniProtKB-UniRule"/>
</dbReference>
<evidence type="ECO:0000256" key="7">
    <source>
        <dbReference type="ARBA" id="ARBA00019179"/>
    </source>
</evidence>
<evidence type="ECO:0000313" key="21">
    <source>
        <dbReference type="EMBL" id="PIY99939.1"/>
    </source>
</evidence>
<feature type="binding site" evidence="13 14">
    <location>
        <position position="10"/>
    </location>
    <ligand>
        <name>a divalent metal cation</name>
        <dbReference type="ChEBI" id="CHEBI:60240"/>
    </ligand>
</feature>
<evidence type="ECO:0000256" key="10">
    <source>
        <dbReference type="ARBA" id="ARBA00022723"/>
    </source>
</evidence>
<dbReference type="Gene3D" id="3.30.420.10">
    <property type="entry name" value="Ribonuclease H-like superfamily/Ribonuclease H"/>
    <property type="match status" value="1"/>
</dbReference>
<evidence type="ECO:0000313" key="18">
    <source>
        <dbReference type="EMBL" id="PIV13668.1"/>
    </source>
</evidence>
<dbReference type="EMBL" id="PFMG01000017">
    <property type="protein sequence ID" value="PIY99939.1"/>
    <property type="molecule type" value="Genomic_DNA"/>
</dbReference>
<dbReference type="InterPro" id="IPR024567">
    <property type="entry name" value="RNase_HII/HIII_dom"/>
</dbReference>
<dbReference type="AlphaFoldDB" id="A0A2G9LJC5"/>
<keyword evidence="12 13" id="KW-0378">Hydrolase</keyword>
<accession>A0A2H9N242</accession>
<evidence type="ECO:0000256" key="8">
    <source>
        <dbReference type="ARBA" id="ARBA00022490"/>
    </source>
</evidence>
<dbReference type="Proteomes" id="UP000228874">
    <property type="component" value="Unassembled WGS sequence"/>
</dbReference>
<comment type="function">
    <text evidence="3 13 15">Endonuclease that specifically degrades the RNA of RNA-DNA hybrids.</text>
</comment>
<evidence type="ECO:0000313" key="24">
    <source>
        <dbReference type="Proteomes" id="UP000228874"/>
    </source>
</evidence>
<dbReference type="InterPro" id="IPR036397">
    <property type="entry name" value="RNaseH_sf"/>
</dbReference>
<evidence type="ECO:0000259" key="16">
    <source>
        <dbReference type="PROSITE" id="PS51975"/>
    </source>
</evidence>
<dbReference type="HAMAP" id="MF_00052_A">
    <property type="entry name" value="RNase_HII_A"/>
    <property type="match status" value="1"/>
</dbReference>
<dbReference type="Proteomes" id="UP000229789">
    <property type="component" value="Unassembled WGS sequence"/>
</dbReference>
<dbReference type="PANTHER" id="PTHR10954">
    <property type="entry name" value="RIBONUCLEASE H2 SUBUNIT A"/>
    <property type="match status" value="1"/>
</dbReference>
<evidence type="ECO:0000313" key="17">
    <source>
        <dbReference type="EMBL" id="PIN66625.1"/>
    </source>
</evidence>
<comment type="catalytic activity">
    <reaction evidence="1 13 14 15">
        <text>Endonucleolytic cleavage to 5'-phosphomonoester.</text>
        <dbReference type="EC" id="3.1.26.4"/>
    </reaction>
</comment>
<organism evidence="17 26">
    <name type="scientific">Huberarchaeum crystalense</name>
    <dbReference type="NCBI Taxonomy" id="2014257"/>
    <lineage>
        <taxon>Archaea</taxon>
        <taxon>Candidatus Huberarchaeota</taxon>
        <taxon>Candidatus Huberarchaeia</taxon>
        <taxon>Candidatus Huberarchaeales</taxon>
        <taxon>Candidatus Huberarchaeaceae</taxon>
        <taxon>Candidatus Huberarchaeum</taxon>
    </lineage>
</organism>
<accession>A0A2H9RCX3</accession>
<reference evidence="24 25" key="1">
    <citation type="submission" date="2017-09" db="EMBL/GenBank/DDBJ databases">
        <title>Depth-based differentiation of microbial function through sediment-hosted aquifers and enrichment of novel symbionts in the deep terrestrial subsurface.</title>
        <authorList>
            <person name="Probst A.J."/>
            <person name="Ladd B."/>
            <person name="Jarett J.K."/>
            <person name="Geller-Mcgrath D.E."/>
            <person name="Sieber C.M.K."/>
            <person name="Emerson J.B."/>
            <person name="Anantharaman K."/>
            <person name="Thomas B.C."/>
            <person name="Malmstrom R."/>
            <person name="Stieglmeier M."/>
            <person name="Klingl A."/>
            <person name="Woyke T."/>
            <person name="Ryan C.M."/>
            <person name="Banfield J.F."/>
        </authorList>
    </citation>
    <scope>NUCLEOTIDE SEQUENCE [LARGE SCALE GENOMIC DNA]</scope>
</reference>
<accession>A0A2H9M821</accession>
<comment type="caution">
    <text evidence="17">The sequence shown here is derived from an EMBL/GenBank/DDBJ whole genome shotgun (WGS) entry which is preliminary data.</text>
</comment>
<comment type="cofactor">
    <cofactor evidence="2">
        <name>Mg(2+)</name>
        <dbReference type="ChEBI" id="CHEBI:18420"/>
    </cofactor>
</comment>
<dbReference type="GO" id="GO:0004523">
    <property type="term" value="F:RNA-DNA hybrid ribonuclease activity"/>
    <property type="evidence" value="ECO:0007669"/>
    <property type="project" value="UniProtKB-UniRule"/>
</dbReference>
<dbReference type="PANTHER" id="PTHR10954:SF23">
    <property type="entry name" value="RIBONUCLEASE"/>
    <property type="match status" value="1"/>
</dbReference>
<evidence type="ECO:0000313" key="22">
    <source>
        <dbReference type="EMBL" id="PJB04282.1"/>
    </source>
</evidence>
<keyword evidence="13" id="KW-0464">Manganese</keyword>
<dbReference type="InterPro" id="IPR004649">
    <property type="entry name" value="RNase_H2_suA"/>
</dbReference>
<gene>
    <name evidence="13" type="primary">rnhB</name>
    <name evidence="23" type="ORF">CO072_01530</name>
    <name evidence="22" type="ORF">CO124_00540</name>
    <name evidence="19" type="ORF">COS22_00225</name>
    <name evidence="18" type="ORF">COS45_01655</name>
    <name evidence="17" type="ORF">COW69_01165</name>
    <name evidence="21" type="ORF">COY63_00755</name>
    <name evidence="20" type="ORF">COZ66_02140</name>
</gene>
<evidence type="ECO:0000256" key="6">
    <source>
        <dbReference type="ARBA" id="ARBA00012180"/>
    </source>
</evidence>
<evidence type="ECO:0000256" key="12">
    <source>
        <dbReference type="ARBA" id="ARBA00022801"/>
    </source>
</evidence>
<comment type="subcellular location">
    <subcellularLocation>
        <location evidence="4 13">Cytoplasm</location>
    </subcellularLocation>
</comment>
<proteinExistence type="inferred from homology"/>
<dbReference type="EMBL" id="PFSX01000040">
    <property type="protein sequence ID" value="PJC01331.1"/>
    <property type="molecule type" value="Genomic_DNA"/>
</dbReference>
<dbReference type="Gene3D" id="1.10.10.460">
    <property type="entry name" value="Ribonuclease hii. Domain 2"/>
    <property type="match status" value="1"/>
</dbReference>
<dbReference type="Proteomes" id="UP000230477">
    <property type="component" value="Unassembled WGS sequence"/>
</dbReference>
<dbReference type="EMBL" id="PFIH01000052">
    <property type="protein sequence ID" value="PIX27968.1"/>
    <property type="molecule type" value="Genomic_DNA"/>
</dbReference>
<evidence type="ECO:0000313" key="26">
    <source>
        <dbReference type="Proteomes" id="UP000229789"/>
    </source>
</evidence>
<dbReference type="InterPro" id="IPR023160">
    <property type="entry name" value="RNase_HII_hlx-loop-hlx_cap_dom"/>
</dbReference>
<dbReference type="InterPro" id="IPR012337">
    <property type="entry name" value="RNaseH-like_sf"/>
</dbReference>
<feature type="binding site" evidence="13 14">
    <location>
        <position position="107"/>
    </location>
    <ligand>
        <name>a divalent metal cation</name>
        <dbReference type="ChEBI" id="CHEBI:60240"/>
    </ligand>
</feature>
<evidence type="ECO:0000256" key="1">
    <source>
        <dbReference type="ARBA" id="ARBA00000077"/>
    </source>
</evidence>
<comment type="similarity">
    <text evidence="5 13 15">Belongs to the RNase HII family.</text>
</comment>
<accession>A0A2H9M3I3</accession>
<dbReference type="GO" id="GO:0032299">
    <property type="term" value="C:ribonuclease H2 complex"/>
    <property type="evidence" value="ECO:0007669"/>
    <property type="project" value="TreeGrafter"/>
</dbReference>
<dbReference type="InterPro" id="IPR020787">
    <property type="entry name" value="RNase_HII_arc"/>
</dbReference>
<keyword evidence="9 13" id="KW-0540">Nuclease</keyword>
<dbReference type="EMBL" id="PCUF01000012">
    <property type="protein sequence ID" value="PIN66625.1"/>
    <property type="molecule type" value="Genomic_DNA"/>
</dbReference>
<dbReference type="PROSITE" id="PS51975">
    <property type="entry name" value="RNASE_H_2"/>
    <property type="match status" value="1"/>
</dbReference>
<dbReference type="Proteomes" id="UP000228888">
    <property type="component" value="Unassembled WGS sequence"/>
</dbReference>
<evidence type="ECO:0000256" key="9">
    <source>
        <dbReference type="ARBA" id="ARBA00022722"/>
    </source>
</evidence>
<evidence type="ECO:0000256" key="3">
    <source>
        <dbReference type="ARBA" id="ARBA00004065"/>
    </source>
</evidence>
<protein>
    <recommendedName>
        <fullName evidence="7 13">Ribonuclease HII</fullName>
        <shortName evidence="13">RNase HII</shortName>
        <ecNumber evidence="6 13">3.1.26.4</ecNumber>
    </recommendedName>
</protein>
<evidence type="ECO:0000313" key="23">
    <source>
        <dbReference type="EMBL" id="PJC01331.1"/>
    </source>
</evidence>
<dbReference type="NCBIfam" id="TIGR00729">
    <property type="entry name" value="ribonuclease HII"/>
    <property type="match status" value="1"/>
</dbReference>
<feature type="domain" description="RNase H type-2" evidence="16">
    <location>
        <begin position="3"/>
        <end position="213"/>
    </location>
</feature>
<name>A0A2G9LJC5_HUBC1</name>
<dbReference type="Pfam" id="PF01351">
    <property type="entry name" value="RNase_HII"/>
    <property type="match status" value="1"/>
</dbReference>
<keyword evidence="11 13" id="KW-0255">Endonuclease</keyword>
<evidence type="ECO:0000256" key="14">
    <source>
        <dbReference type="PROSITE-ProRule" id="PRU01319"/>
    </source>
</evidence>
<accession>A0A2H9P8X6</accession>
<dbReference type="InterPro" id="IPR001352">
    <property type="entry name" value="RNase_HII/HIII"/>
</dbReference>
<dbReference type="EMBL" id="PFUW01000012">
    <property type="protein sequence ID" value="PJB04282.1"/>
    <property type="molecule type" value="Genomic_DNA"/>
</dbReference>
<accession>A0A2H9QSQ3</accession>
<evidence type="ECO:0000256" key="13">
    <source>
        <dbReference type="HAMAP-Rule" id="MF_00052"/>
    </source>
</evidence>
<dbReference type="EMBL" id="PETW01000004">
    <property type="protein sequence ID" value="PIV46633.1"/>
    <property type="molecule type" value="Genomic_DNA"/>
</dbReference>
<dbReference type="Proteomes" id="UP000231232">
    <property type="component" value="Unassembled WGS sequence"/>
</dbReference>
<evidence type="ECO:0000313" key="20">
    <source>
        <dbReference type="EMBL" id="PIX27968.1"/>
    </source>
</evidence>
<dbReference type="SUPFAM" id="SSF53098">
    <property type="entry name" value="Ribonuclease H-like"/>
    <property type="match status" value="1"/>
</dbReference>
<dbReference type="GO" id="GO:0043137">
    <property type="term" value="P:DNA replication, removal of RNA primer"/>
    <property type="evidence" value="ECO:0007669"/>
    <property type="project" value="TreeGrafter"/>
</dbReference>
<feature type="binding site" evidence="13 14">
    <location>
        <position position="9"/>
    </location>
    <ligand>
        <name>a divalent metal cation</name>
        <dbReference type="ChEBI" id="CHEBI:60240"/>
    </ligand>
</feature>